<dbReference type="PANTHER" id="PTHR45085:SF3">
    <property type="entry name" value="S-ADENOSYL-L-METHIONINE-DEPENDENT METHYLTRANSFERASES SUPERFAMILY PROTEIN"/>
    <property type="match status" value="1"/>
</dbReference>
<dbReference type="SUPFAM" id="SSF53335">
    <property type="entry name" value="S-adenosyl-L-methionine-dependent methyltransferases"/>
    <property type="match status" value="1"/>
</dbReference>
<dbReference type="PANTHER" id="PTHR45085">
    <property type="entry name" value="F21J9.14"/>
    <property type="match status" value="1"/>
</dbReference>
<keyword evidence="4" id="KW-1185">Reference proteome</keyword>
<feature type="domain" description="Methyltransferase type 11" evidence="2">
    <location>
        <begin position="77"/>
        <end position="156"/>
    </location>
</feature>
<accession>A0ABQ7YSP4</accession>
<dbReference type="EMBL" id="JAGKQM010000017">
    <property type="protein sequence ID" value="KAH0871235.1"/>
    <property type="molecule type" value="Genomic_DNA"/>
</dbReference>
<protein>
    <recommendedName>
        <fullName evidence="2">Methyltransferase type 11 domain-containing protein</fullName>
    </recommendedName>
</protein>
<sequence length="309" mass="34299">DQRITSVIGNDGEKHREDAEQSLGGVHNHRNHLPLPKKNARLWSSKAWTTRLSSFSSYFLRFRDLGLLRNHTKALCLSAGAGHAPMAMNQIGLSDVTAVELVDSLPLVRRADPHNLPFFDGAFDFAFTAHLDDALFPWRVVEEMERTVRRGGFCVVAVDECGGGDVREIARLFLKSKLVDVANVTLEGSKRTSVLLKRLCIISNPFRRSSVVPTAFGLAGASLPTWRSIEEAAAIRARPPTIAAVFSAPSEEDPAVPELMATLYCRLQKHQTDKIKKRKTLHHLGDLLKKRSLKPSNKGLPDKKLIKDL</sequence>
<evidence type="ECO:0000313" key="4">
    <source>
        <dbReference type="Proteomes" id="UP000824890"/>
    </source>
</evidence>
<gene>
    <name evidence="3" type="ORF">HID58_078257</name>
</gene>
<comment type="caution">
    <text evidence="3">The sequence shown here is derived from an EMBL/GenBank/DDBJ whole genome shotgun (WGS) entry which is preliminary data.</text>
</comment>
<evidence type="ECO:0000256" key="1">
    <source>
        <dbReference type="SAM" id="MobiDB-lite"/>
    </source>
</evidence>
<dbReference type="InterPro" id="IPR029063">
    <property type="entry name" value="SAM-dependent_MTases_sf"/>
</dbReference>
<evidence type="ECO:0000259" key="2">
    <source>
        <dbReference type="Pfam" id="PF08241"/>
    </source>
</evidence>
<dbReference type="Gene3D" id="3.40.50.150">
    <property type="entry name" value="Vaccinia Virus protein VP39"/>
    <property type="match status" value="1"/>
</dbReference>
<name>A0ABQ7YSP4_BRANA</name>
<reference evidence="3 4" key="1">
    <citation type="submission" date="2021-05" db="EMBL/GenBank/DDBJ databases">
        <title>Genome Assembly of Synthetic Allotetraploid Brassica napus Reveals Homoeologous Exchanges between Subgenomes.</title>
        <authorList>
            <person name="Davis J.T."/>
        </authorList>
    </citation>
    <scope>NUCLEOTIDE SEQUENCE [LARGE SCALE GENOMIC DNA]</scope>
    <source>
        <strain evidence="4">cv. Da-Ae</strain>
        <tissue evidence="3">Seedling</tissue>
    </source>
</reference>
<dbReference type="Pfam" id="PF08241">
    <property type="entry name" value="Methyltransf_11"/>
    <property type="match status" value="1"/>
</dbReference>
<dbReference type="Proteomes" id="UP000824890">
    <property type="component" value="Unassembled WGS sequence"/>
</dbReference>
<feature type="region of interest" description="Disordered" evidence="1">
    <location>
        <begin position="1"/>
        <end position="20"/>
    </location>
</feature>
<evidence type="ECO:0000313" key="3">
    <source>
        <dbReference type="EMBL" id="KAH0871235.1"/>
    </source>
</evidence>
<dbReference type="InterPro" id="IPR013216">
    <property type="entry name" value="Methyltransf_11"/>
</dbReference>
<organism evidence="3 4">
    <name type="scientific">Brassica napus</name>
    <name type="common">Rape</name>
    <dbReference type="NCBI Taxonomy" id="3708"/>
    <lineage>
        <taxon>Eukaryota</taxon>
        <taxon>Viridiplantae</taxon>
        <taxon>Streptophyta</taxon>
        <taxon>Embryophyta</taxon>
        <taxon>Tracheophyta</taxon>
        <taxon>Spermatophyta</taxon>
        <taxon>Magnoliopsida</taxon>
        <taxon>eudicotyledons</taxon>
        <taxon>Gunneridae</taxon>
        <taxon>Pentapetalae</taxon>
        <taxon>rosids</taxon>
        <taxon>malvids</taxon>
        <taxon>Brassicales</taxon>
        <taxon>Brassicaceae</taxon>
        <taxon>Brassiceae</taxon>
        <taxon>Brassica</taxon>
    </lineage>
</organism>
<proteinExistence type="predicted"/>
<feature type="non-terminal residue" evidence="3">
    <location>
        <position position="1"/>
    </location>
</feature>